<comment type="caution">
    <text evidence="1">The sequence shown here is derived from an EMBL/GenBank/DDBJ whole genome shotgun (WGS) entry which is preliminary data.</text>
</comment>
<protein>
    <recommendedName>
        <fullName evidence="3">SGNH hydrolase-type esterase domain-containing protein</fullName>
    </recommendedName>
</protein>
<name>A0ABY2BP56_9ACTN</name>
<dbReference type="Proteomes" id="UP000295818">
    <property type="component" value="Unassembled WGS sequence"/>
</dbReference>
<organism evidence="1 2">
    <name type="scientific">Kribbella orskensis</name>
    <dbReference type="NCBI Taxonomy" id="2512216"/>
    <lineage>
        <taxon>Bacteria</taxon>
        <taxon>Bacillati</taxon>
        <taxon>Actinomycetota</taxon>
        <taxon>Actinomycetes</taxon>
        <taxon>Propionibacteriales</taxon>
        <taxon>Kribbellaceae</taxon>
        <taxon>Kribbella</taxon>
    </lineage>
</organism>
<dbReference type="InterPro" id="IPR036514">
    <property type="entry name" value="SGNH_hydro_sf"/>
</dbReference>
<dbReference type="EMBL" id="SLWM01000004">
    <property type="protein sequence ID" value="TCO26048.1"/>
    <property type="molecule type" value="Genomic_DNA"/>
</dbReference>
<keyword evidence="2" id="KW-1185">Reference proteome</keyword>
<gene>
    <name evidence="1" type="ORF">EV644_104552</name>
</gene>
<dbReference type="SUPFAM" id="SSF52266">
    <property type="entry name" value="SGNH hydrolase"/>
    <property type="match status" value="1"/>
</dbReference>
<evidence type="ECO:0008006" key="3">
    <source>
        <dbReference type="Google" id="ProtNLM"/>
    </source>
</evidence>
<reference evidence="1 2" key="1">
    <citation type="journal article" date="2015" name="Stand. Genomic Sci.">
        <title>Genomic Encyclopedia of Bacterial and Archaeal Type Strains, Phase III: the genomes of soil and plant-associated and newly described type strains.</title>
        <authorList>
            <person name="Whitman W.B."/>
            <person name="Woyke T."/>
            <person name="Klenk H.P."/>
            <person name="Zhou Y."/>
            <person name="Lilburn T.G."/>
            <person name="Beck B.J."/>
            <person name="De Vos P."/>
            <person name="Vandamme P."/>
            <person name="Eisen J.A."/>
            <person name="Garrity G."/>
            <person name="Hugenholtz P."/>
            <person name="Kyrpides N.C."/>
        </authorList>
    </citation>
    <scope>NUCLEOTIDE SEQUENCE [LARGE SCALE GENOMIC DNA]</scope>
    <source>
        <strain evidence="1 2">VKM Ac-2538</strain>
    </source>
</reference>
<evidence type="ECO:0000313" key="2">
    <source>
        <dbReference type="Proteomes" id="UP000295818"/>
    </source>
</evidence>
<proteinExistence type="predicted"/>
<accession>A0ABY2BP56</accession>
<evidence type="ECO:0000313" key="1">
    <source>
        <dbReference type="EMBL" id="TCO26048.1"/>
    </source>
</evidence>
<dbReference type="Gene3D" id="3.40.50.1110">
    <property type="entry name" value="SGNH hydrolase"/>
    <property type="match status" value="1"/>
</dbReference>
<sequence>MPLSLTERVALQILQQAADDLRTLTAWLAFRCVPASQFLPVRKRLRAVKPNRRQILLTGAVAVAGTTGAIVAASHSDAADSGPYGSGVLGNWQIMSKAIATEATIKTVVARDGVFMFGDSIAVQDGRSLAVRLAGRTGDSLAVHNWSGRPTTPAVDALQAWATRYGMPRRILMATGTNDAFNPPVFAAQINRTMSIVGPNRIVVWVNTQMCRTSKTAAMQVADQRNSAWINLQLADAQRRYPNLRIVHWAEYLAAKPTRLTAYLREGVHTTVPAGQDARNELITQGLAAAKLALPQAKSSN</sequence>